<feature type="transmembrane region" description="Helical" evidence="3">
    <location>
        <begin position="146"/>
        <end position="171"/>
    </location>
</feature>
<dbReference type="AlphaFoldDB" id="A0A5C8P0U2"/>
<proteinExistence type="inferred from homology"/>
<name>A0A5C8P0U2_9BACI</name>
<protein>
    <recommendedName>
        <fullName evidence="2">Biotin transporter</fullName>
    </recommendedName>
</protein>
<comment type="similarity">
    <text evidence="1 2">Belongs to the BioY family.</text>
</comment>
<evidence type="ECO:0000256" key="3">
    <source>
        <dbReference type="SAM" id="Phobius"/>
    </source>
</evidence>
<evidence type="ECO:0000313" key="4">
    <source>
        <dbReference type="EMBL" id="TXL66845.1"/>
    </source>
</evidence>
<sequence>MDSSQSRLRMLILTALCTAIICILAQITIPLPLVPITGQTLAIGIVATILGSKYGTLASLLYLILGAVGIPVFSGFSGGLGVIVGPTGGFIFGFIPTAFIIGYYLEKTSFTVINAIIANIIGMLVTLTIGTVYLKIVANLTWTAAFLGGFAPFIIVGVVKGVLAAWLGIVVRNRLNSANLLYA</sequence>
<dbReference type="PIRSF" id="PIRSF016661">
    <property type="entry name" value="BioY"/>
    <property type="match status" value="1"/>
</dbReference>
<organism evidence="4 5">
    <name type="scientific">Cerasibacillus terrae</name>
    <dbReference type="NCBI Taxonomy" id="2498845"/>
    <lineage>
        <taxon>Bacteria</taxon>
        <taxon>Bacillati</taxon>
        <taxon>Bacillota</taxon>
        <taxon>Bacilli</taxon>
        <taxon>Bacillales</taxon>
        <taxon>Bacillaceae</taxon>
        <taxon>Cerasibacillus</taxon>
    </lineage>
</organism>
<evidence type="ECO:0000313" key="5">
    <source>
        <dbReference type="Proteomes" id="UP000321574"/>
    </source>
</evidence>
<dbReference type="Proteomes" id="UP000321574">
    <property type="component" value="Unassembled WGS sequence"/>
</dbReference>
<comment type="subcellular location">
    <subcellularLocation>
        <location evidence="2">Cell membrane</location>
        <topology evidence="2">Multi-pass membrane protein</topology>
    </subcellularLocation>
</comment>
<feature type="transmembrane region" description="Helical" evidence="3">
    <location>
        <begin position="57"/>
        <end position="76"/>
    </location>
</feature>
<dbReference type="InterPro" id="IPR003784">
    <property type="entry name" value="BioY"/>
</dbReference>
<dbReference type="GO" id="GO:0005886">
    <property type="term" value="C:plasma membrane"/>
    <property type="evidence" value="ECO:0007669"/>
    <property type="project" value="UniProtKB-SubCell"/>
</dbReference>
<feature type="transmembrane region" description="Helical" evidence="3">
    <location>
        <begin position="82"/>
        <end position="105"/>
    </location>
</feature>
<dbReference type="EMBL" id="VDUW01000002">
    <property type="protein sequence ID" value="TXL66845.1"/>
    <property type="molecule type" value="Genomic_DNA"/>
</dbReference>
<keyword evidence="5" id="KW-1185">Reference proteome</keyword>
<reference evidence="4 5" key="1">
    <citation type="submission" date="2019-06" db="EMBL/GenBank/DDBJ databases">
        <title>Cerasibacillus sp. nov., isolated from maize field.</title>
        <authorList>
            <person name="Lin S.-Y."/>
            <person name="Tsai C.-F."/>
            <person name="Young C.-C."/>
        </authorList>
    </citation>
    <scope>NUCLEOTIDE SEQUENCE [LARGE SCALE GENOMIC DNA]</scope>
    <source>
        <strain evidence="4 5">CC-CFT480</strain>
    </source>
</reference>
<dbReference type="PANTHER" id="PTHR34295">
    <property type="entry name" value="BIOTIN TRANSPORTER BIOY"/>
    <property type="match status" value="1"/>
</dbReference>
<keyword evidence="3" id="KW-0812">Transmembrane</keyword>
<evidence type="ECO:0000256" key="2">
    <source>
        <dbReference type="PIRNR" id="PIRNR016661"/>
    </source>
</evidence>
<feature type="transmembrane region" description="Helical" evidence="3">
    <location>
        <begin position="33"/>
        <end position="50"/>
    </location>
</feature>
<feature type="transmembrane region" description="Helical" evidence="3">
    <location>
        <begin position="7"/>
        <end position="27"/>
    </location>
</feature>
<dbReference type="PANTHER" id="PTHR34295:SF1">
    <property type="entry name" value="BIOTIN TRANSPORTER BIOY"/>
    <property type="match status" value="1"/>
</dbReference>
<dbReference type="RefSeq" id="WP_147666245.1">
    <property type="nucleotide sequence ID" value="NZ_VDUW01000002.1"/>
</dbReference>
<accession>A0A5C8P0U2</accession>
<dbReference type="Pfam" id="PF02632">
    <property type="entry name" value="BioY"/>
    <property type="match status" value="1"/>
</dbReference>
<dbReference type="GO" id="GO:0015225">
    <property type="term" value="F:biotin transmembrane transporter activity"/>
    <property type="evidence" value="ECO:0007669"/>
    <property type="project" value="UniProtKB-UniRule"/>
</dbReference>
<keyword evidence="3" id="KW-1133">Transmembrane helix</keyword>
<comment type="caution">
    <text evidence="4">The sequence shown here is derived from an EMBL/GenBank/DDBJ whole genome shotgun (WGS) entry which is preliminary data.</text>
</comment>
<keyword evidence="2 3" id="KW-0472">Membrane</keyword>
<keyword evidence="2" id="KW-0813">Transport</keyword>
<evidence type="ECO:0000256" key="1">
    <source>
        <dbReference type="ARBA" id="ARBA00010692"/>
    </source>
</evidence>
<dbReference type="Gene3D" id="1.10.1760.20">
    <property type="match status" value="1"/>
</dbReference>
<feature type="transmembrane region" description="Helical" evidence="3">
    <location>
        <begin position="112"/>
        <end position="134"/>
    </location>
</feature>
<keyword evidence="2" id="KW-1003">Cell membrane</keyword>
<gene>
    <name evidence="4" type="ORF">FHP05_05595</name>
</gene>
<dbReference type="OrthoDB" id="9803495at2"/>